<comment type="caution">
    <text evidence="2">The sequence shown here is derived from an EMBL/GenBank/DDBJ whole genome shotgun (WGS) entry which is preliminary data.</text>
</comment>
<accession>A0A9X2P3G9</accession>
<dbReference type="GO" id="GO:0005509">
    <property type="term" value="F:calcium ion binding"/>
    <property type="evidence" value="ECO:0007669"/>
    <property type="project" value="InterPro"/>
</dbReference>
<dbReference type="SUPFAM" id="SSF49313">
    <property type="entry name" value="Cadherin-like"/>
    <property type="match status" value="1"/>
</dbReference>
<proteinExistence type="predicted"/>
<evidence type="ECO:0000313" key="3">
    <source>
        <dbReference type="Proteomes" id="UP001142175"/>
    </source>
</evidence>
<gene>
    <name evidence="2" type="ORF">NU887_05280</name>
</gene>
<feature type="domain" description="Cadherin" evidence="1">
    <location>
        <begin position="49"/>
        <end position="135"/>
    </location>
</feature>
<reference evidence="2" key="1">
    <citation type="submission" date="2022-08" db="EMBL/GenBank/DDBJ databases">
        <authorList>
            <person name="Zhang D."/>
        </authorList>
    </citation>
    <scope>NUCLEOTIDE SEQUENCE</scope>
    <source>
        <strain evidence="2">XJ19-11</strain>
    </source>
</reference>
<dbReference type="GO" id="GO:0007156">
    <property type="term" value="P:homophilic cell adhesion via plasma membrane adhesion molecules"/>
    <property type="evidence" value="ECO:0007669"/>
    <property type="project" value="InterPro"/>
</dbReference>
<dbReference type="PROSITE" id="PS51257">
    <property type="entry name" value="PROKAR_LIPOPROTEIN"/>
    <property type="match status" value="1"/>
</dbReference>
<organism evidence="2 3">
    <name type="scientific">Aquiflexum gelatinilyticum</name>
    <dbReference type="NCBI Taxonomy" id="2961943"/>
    <lineage>
        <taxon>Bacteria</taxon>
        <taxon>Pseudomonadati</taxon>
        <taxon>Bacteroidota</taxon>
        <taxon>Cytophagia</taxon>
        <taxon>Cytophagales</taxon>
        <taxon>Cyclobacteriaceae</taxon>
        <taxon>Aquiflexum</taxon>
    </lineage>
</organism>
<sequence length="354" mass="38387">MKNKVLFLIGYVALMASLGCGSEMNEPNGAPILISASEAVFPQTRTGIVYTIIGSDPDGDKLLYSISGPDAASFALDASTGELTFRVAPDVDAPASVDGDNFYFIDVTVKDPSLASDTQLVIIEVSRHDPEGPFLFRDGSVFLGPNTITPADPSILQTVNFITTESRTVPDNRFPNNAQANVHIFQAIYTNGTQIEMVVNTQISPLSEAERQAKLYADILGKLNPVLIGGIESVFIHPGDANFTGPVGMIVAHTGRAEKDYTPIGTLEEVMAHEAVHASIDPLYLGSREWNQAQKSDIAFISEYARDFAETEDLAESYGAYLIVKNSNRNSSTTVQRIQDGIPNRIQFFKDLGF</sequence>
<keyword evidence="3" id="KW-1185">Reference proteome</keyword>
<protein>
    <recommendedName>
        <fullName evidence="1">Cadherin domain-containing protein</fullName>
    </recommendedName>
</protein>
<evidence type="ECO:0000313" key="2">
    <source>
        <dbReference type="EMBL" id="MCR9014437.1"/>
    </source>
</evidence>
<dbReference type="InterPro" id="IPR002126">
    <property type="entry name" value="Cadherin-like_dom"/>
</dbReference>
<dbReference type="GO" id="GO:0016020">
    <property type="term" value="C:membrane"/>
    <property type="evidence" value="ECO:0007669"/>
    <property type="project" value="InterPro"/>
</dbReference>
<dbReference type="InterPro" id="IPR015919">
    <property type="entry name" value="Cadherin-like_sf"/>
</dbReference>
<dbReference type="PROSITE" id="PS50268">
    <property type="entry name" value="CADHERIN_2"/>
    <property type="match status" value="1"/>
</dbReference>
<dbReference type="RefSeq" id="WP_258422315.1">
    <property type="nucleotide sequence ID" value="NZ_JANSUY010000002.1"/>
</dbReference>
<dbReference type="EMBL" id="JANSUY010000002">
    <property type="protein sequence ID" value="MCR9014437.1"/>
    <property type="molecule type" value="Genomic_DNA"/>
</dbReference>
<evidence type="ECO:0000259" key="1">
    <source>
        <dbReference type="PROSITE" id="PS50268"/>
    </source>
</evidence>
<dbReference type="Gene3D" id="2.60.40.60">
    <property type="entry name" value="Cadherins"/>
    <property type="match status" value="1"/>
</dbReference>
<dbReference type="AlphaFoldDB" id="A0A9X2P3G9"/>
<name>A0A9X2P3G9_9BACT</name>
<dbReference type="Proteomes" id="UP001142175">
    <property type="component" value="Unassembled WGS sequence"/>
</dbReference>